<dbReference type="AlphaFoldDB" id="A0A1D6MMA2"/>
<reference evidence="1" key="1">
    <citation type="submission" date="2015-12" db="EMBL/GenBank/DDBJ databases">
        <title>Update maize B73 reference genome by single molecule sequencing technologies.</title>
        <authorList>
            <consortium name="Maize Genome Sequencing Project"/>
            <person name="Ware D."/>
        </authorList>
    </citation>
    <scope>NUCLEOTIDE SEQUENCE [LARGE SCALE GENOMIC DNA]</scope>
    <source>
        <tissue evidence="1">Seedling</tissue>
    </source>
</reference>
<dbReference type="IntAct" id="A0A1D6MMA2">
    <property type="interactions" value="1"/>
</dbReference>
<organism evidence="1">
    <name type="scientific">Zea mays</name>
    <name type="common">Maize</name>
    <dbReference type="NCBI Taxonomy" id="4577"/>
    <lineage>
        <taxon>Eukaryota</taxon>
        <taxon>Viridiplantae</taxon>
        <taxon>Streptophyta</taxon>
        <taxon>Embryophyta</taxon>
        <taxon>Tracheophyta</taxon>
        <taxon>Spermatophyta</taxon>
        <taxon>Magnoliopsida</taxon>
        <taxon>Liliopsida</taxon>
        <taxon>Poales</taxon>
        <taxon>Poaceae</taxon>
        <taxon>PACMAD clade</taxon>
        <taxon>Panicoideae</taxon>
        <taxon>Andropogonodae</taxon>
        <taxon>Andropogoneae</taxon>
        <taxon>Tripsacinae</taxon>
        <taxon>Zea</taxon>
    </lineage>
</organism>
<protein>
    <submittedName>
        <fullName evidence="1">Uncharacterized protein</fullName>
    </submittedName>
</protein>
<accession>A0A1D6MMA2</accession>
<gene>
    <name evidence="1" type="ORF">ZEAMMB73_Zm00001d040032</name>
</gene>
<dbReference type="PaxDb" id="4577-GRMZM2G428905_P01"/>
<proteinExistence type="predicted"/>
<dbReference type="EMBL" id="CM007649">
    <property type="protein sequence ID" value="ONM30335.1"/>
    <property type="molecule type" value="Genomic_DNA"/>
</dbReference>
<evidence type="ECO:0000313" key="1">
    <source>
        <dbReference type="EMBL" id="ONM30335.1"/>
    </source>
</evidence>
<dbReference type="InParanoid" id="A0A1D6MMA2"/>
<name>A0A1D6MMA2_MAIZE</name>
<sequence>MAPISSLLLLLAELLHHPLLLQNSVPTTISHGAGAPHPPLARAPLLSSPCPQPWTSSGHLFPIFHGRQ</sequence>